<evidence type="ECO:0000313" key="5">
    <source>
        <dbReference type="Proteomes" id="UP001180020"/>
    </source>
</evidence>
<dbReference type="SUPFAM" id="SSF47699">
    <property type="entry name" value="Bifunctional inhibitor/lipid-transfer protein/seed storage 2S albumin"/>
    <property type="match status" value="1"/>
</dbReference>
<reference evidence="4" key="2">
    <citation type="submission" date="2023-06" db="EMBL/GenBank/DDBJ databases">
        <authorList>
            <person name="Ma L."/>
            <person name="Liu K.-W."/>
            <person name="Li Z."/>
            <person name="Hsiao Y.-Y."/>
            <person name="Qi Y."/>
            <person name="Fu T."/>
            <person name="Tang G."/>
            <person name="Zhang D."/>
            <person name="Sun W.-H."/>
            <person name="Liu D.-K."/>
            <person name="Li Y."/>
            <person name="Chen G.-Z."/>
            <person name="Liu X.-D."/>
            <person name="Liao X.-Y."/>
            <person name="Jiang Y.-T."/>
            <person name="Yu X."/>
            <person name="Hao Y."/>
            <person name="Huang J."/>
            <person name="Zhao X.-W."/>
            <person name="Ke S."/>
            <person name="Chen Y.-Y."/>
            <person name="Wu W.-L."/>
            <person name="Hsu J.-L."/>
            <person name="Lin Y.-F."/>
            <person name="Huang M.-D."/>
            <person name="Li C.-Y."/>
            <person name="Huang L."/>
            <person name="Wang Z.-W."/>
            <person name="Zhao X."/>
            <person name="Zhong W.-Y."/>
            <person name="Peng D.-H."/>
            <person name="Ahmad S."/>
            <person name="Lan S."/>
            <person name="Zhang J.-S."/>
            <person name="Tsai W.-C."/>
            <person name="Van De Peer Y."/>
            <person name="Liu Z.-J."/>
        </authorList>
    </citation>
    <scope>NUCLEOTIDE SEQUENCE</scope>
    <source>
        <strain evidence="4">CP</strain>
        <tissue evidence="4">Leaves</tissue>
    </source>
</reference>
<keyword evidence="5" id="KW-1185">Reference proteome</keyword>
<dbReference type="InterPro" id="IPR016140">
    <property type="entry name" value="Bifunc_inhib/LTP/seed_store"/>
</dbReference>
<evidence type="ECO:0000256" key="2">
    <source>
        <dbReference type="SAM" id="SignalP"/>
    </source>
</evidence>
<gene>
    <name evidence="4" type="ORF">QJS10_CPB21g01583</name>
</gene>
<dbReference type="InterPro" id="IPR000528">
    <property type="entry name" value="Plant_nsLTP"/>
</dbReference>
<comment type="similarity">
    <text evidence="1">Belongs to the plant LTP family.</text>
</comment>
<dbReference type="Proteomes" id="UP001180020">
    <property type="component" value="Unassembled WGS sequence"/>
</dbReference>
<evidence type="ECO:0000256" key="1">
    <source>
        <dbReference type="RuleBase" id="RU000628"/>
    </source>
</evidence>
<dbReference type="Gene3D" id="1.10.110.10">
    <property type="entry name" value="Plant lipid-transfer and hydrophobic proteins"/>
    <property type="match status" value="1"/>
</dbReference>
<feature type="chain" id="PRO_5043417890" description="Non-specific lipid-transfer protein" evidence="2">
    <location>
        <begin position="30"/>
        <end position="116"/>
    </location>
</feature>
<accession>A0AAV9C6I6</accession>
<comment type="caution">
    <text evidence="4">The sequence shown here is derived from an EMBL/GenBank/DDBJ whole genome shotgun (WGS) entry which is preliminary data.</text>
</comment>
<feature type="domain" description="Bifunctional inhibitor/plant lipid transfer protein/seed storage helical" evidence="3">
    <location>
        <begin position="32"/>
        <end position="112"/>
    </location>
</feature>
<dbReference type="PROSITE" id="PS00597">
    <property type="entry name" value="PLANT_LTP"/>
    <property type="match status" value="1"/>
</dbReference>
<keyword evidence="2" id="KW-0732">Signal</keyword>
<dbReference type="PANTHER" id="PTHR33076">
    <property type="entry name" value="NON-SPECIFIC LIPID-TRANSFER PROTEIN 2-RELATED"/>
    <property type="match status" value="1"/>
</dbReference>
<organism evidence="4 5">
    <name type="scientific">Acorus calamus</name>
    <name type="common">Sweet flag</name>
    <dbReference type="NCBI Taxonomy" id="4465"/>
    <lineage>
        <taxon>Eukaryota</taxon>
        <taxon>Viridiplantae</taxon>
        <taxon>Streptophyta</taxon>
        <taxon>Embryophyta</taxon>
        <taxon>Tracheophyta</taxon>
        <taxon>Spermatophyta</taxon>
        <taxon>Magnoliopsida</taxon>
        <taxon>Liliopsida</taxon>
        <taxon>Acoraceae</taxon>
        <taxon>Acorus</taxon>
    </lineage>
</organism>
<evidence type="ECO:0000259" key="3">
    <source>
        <dbReference type="SMART" id="SM00499"/>
    </source>
</evidence>
<dbReference type="PRINTS" id="PR00382">
    <property type="entry name" value="LIPIDTRNSFER"/>
</dbReference>
<keyword evidence="1" id="KW-0813">Transport</keyword>
<keyword evidence="1" id="KW-0446">Lipid-binding</keyword>
<sequence>MARNTATLAILSIVVATLLLASAPREAQAITCGQVASYVSPCIPYAQKGGAIPPRCCSGVRGLNGAASTTLARQQACSCLKSLASGSLPYATSIPSKCGVSIPYRISPSTDCTKVR</sequence>
<dbReference type="GO" id="GO:0006869">
    <property type="term" value="P:lipid transport"/>
    <property type="evidence" value="ECO:0007669"/>
    <property type="project" value="InterPro"/>
</dbReference>
<evidence type="ECO:0000313" key="4">
    <source>
        <dbReference type="EMBL" id="KAK1284490.1"/>
    </source>
</evidence>
<feature type="signal peptide" evidence="2">
    <location>
        <begin position="1"/>
        <end position="29"/>
    </location>
</feature>
<proteinExistence type="inferred from homology"/>
<dbReference type="InterPro" id="IPR036312">
    <property type="entry name" value="Bifun_inhib/LTP/seed_sf"/>
</dbReference>
<dbReference type="AlphaFoldDB" id="A0AAV9C6I6"/>
<protein>
    <recommendedName>
        <fullName evidence="1">Non-specific lipid-transfer protein</fullName>
    </recommendedName>
</protein>
<dbReference type="GO" id="GO:0008289">
    <property type="term" value="F:lipid binding"/>
    <property type="evidence" value="ECO:0007669"/>
    <property type="project" value="UniProtKB-KW"/>
</dbReference>
<dbReference type="Pfam" id="PF00234">
    <property type="entry name" value="Tryp_alpha_amyl"/>
    <property type="match status" value="1"/>
</dbReference>
<comment type="function">
    <text evidence="1">Plant non-specific lipid-transfer proteins transfer phospholipids as well as galactolipids across membranes. May play a role in wax or cutin deposition in the cell walls of expanding epidermal cells and certain secretory tissues.</text>
</comment>
<name>A0AAV9C6I6_ACOCL</name>
<dbReference type="SMART" id="SM00499">
    <property type="entry name" value="AAI"/>
    <property type="match status" value="1"/>
</dbReference>
<dbReference type="EMBL" id="JAUJYO010000021">
    <property type="protein sequence ID" value="KAK1284490.1"/>
    <property type="molecule type" value="Genomic_DNA"/>
</dbReference>
<dbReference type="CDD" id="cd01960">
    <property type="entry name" value="nsLTP1"/>
    <property type="match status" value="1"/>
</dbReference>
<reference evidence="4" key="1">
    <citation type="journal article" date="2023" name="Nat. Commun.">
        <title>Diploid and tetraploid genomes of Acorus and the evolution of monocots.</title>
        <authorList>
            <person name="Ma L."/>
            <person name="Liu K.W."/>
            <person name="Li Z."/>
            <person name="Hsiao Y.Y."/>
            <person name="Qi Y."/>
            <person name="Fu T."/>
            <person name="Tang G.D."/>
            <person name="Zhang D."/>
            <person name="Sun W.H."/>
            <person name="Liu D.K."/>
            <person name="Li Y."/>
            <person name="Chen G.Z."/>
            <person name="Liu X.D."/>
            <person name="Liao X.Y."/>
            <person name="Jiang Y.T."/>
            <person name="Yu X."/>
            <person name="Hao Y."/>
            <person name="Huang J."/>
            <person name="Zhao X.W."/>
            <person name="Ke S."/>
            <person name="Chen Y.Y."/>
            <person name="Wu W.L."/>
            <person name="Hsu J.L."/>
            <person name="Lin Y.F."/>
            <person name="Huang M.D."/>
            <person name="Li C.Y."/>
            <person name="Huang L."/>
            <person name="Wang Z.W."/>
            <person name="Zhao X."/>
            <person name="Zhong W.Y."/>
            <person name="Peng D.H."/>
            <person name="Ahmad S."/>
            <person name="Lan S."/>
            <person name="Zhang J.S."/>
            <person name="Tsai W.C."/>
            <person name="Van de Peer Y."/>
            <person name="Liu Z.J."/>
        </authorList>
    </citation>
    <scope>NUCLEOTIDE SEQUENCE</scope>
    <source>
        <strain evidence="4">CP</strain>
    </source>
</reference>